<dbReference type="GO" id="GO:0030151">
    <property type="term" value="F:molybdenum ion binding"/>
    <property type="evidence" value="ECO:0007669"/>
    <property type="project" value="InterPro"/>
</dbReference>
<dbReference type="RefSeq" id="WP_021100860.1">
    <property type="nucleotide sequence ID" value="NZ_KE557306.1"/>
</dbReference>
<dbReference type="Gene3D" id="2.40.33.20">
    <property type="entry name" value="PK beta-barrel domain-like"/>
    <property type="match status" value="1"/>
</dbReference>
<protein>
    <recommendedName>
        <fullName evidence="1">MOSC domain-containing protein</fullName>
    </recommendedName>
</protein>
<dbReference type="InterPro" id="IPR005163">
    <property type="entry name" value="Tri_helical_YiiM-like"/>
</dbReference>
<dbReference type="OrthoDB" id="9786134at2"/>
<dbReference type="eggNOG" id="COG2258">
    <property type="taxonomic scope" value="Bacteria"/>
</dbReference>
<comment type="caution">
    <text evidence="2">The sequence shown here is derived from an EMBL/GenBank/DDBJ whole genome shotgun (WGS) entry which is preliminary data.</text>
</comment>
<dbReference type="InterPro" id="IPR011037">
    <property type="entry name" value="Pyrv_Knase-like_insert_dom_sf"/>
</dbReference>
<dbReference type="PATRIC" id="fig|1123360.3.peg.2283"/>
<name>S9RN03_9RHOB</name>
<dbReference type="PANTHER" id="PTHR30212">
    <property type="entry name" value="PROTEIN YIIM"/>
    <property type="match status" value="1"/>
</dbReference>
<dbReference type="GO" id="GO:0030170">
    <property type="term" value="F:pyridoxal phosphate binding"/>
    <property type="evidence" value="ECO:0007669"/>
    <property type="project" value="InterPro"/>
</dbReference>
<dbReference type="STRING" id="1123360.thalar_02305"/>
<dbReference type="PANTHER" id="PTHR30212:SF2">
    <property type="entry name" value="PROTEIN YIIM"/>
    <property type="match status" value="1"/>
</dbReference>
<dbReference type="Pfam" id="PF03475">
    <property type="entry name" value="YiiM_3-alpha"/>
    <property type="match status" value="1"/>
</dbReference>
<dbReference type="Proteomes" id="UP000015351">
    <property type="component" value="Unassembled WGS sequence"/>
</dbReference>
<feature type="domain" description="MOSC" evidence="1">
    <location>
        <begin position="30"/>
        <end position="165"/>
    </location>
</feature>
<dbReference type="InterPro" id="IPR052353">
    <property type="entry name" value="Benzoxazolinone_Detox_Enz"/>
</dbReference>
<dbReference type="SUPFAM" id="SSF50800">
    <property type="entry name" value="PK beta-barrel domain-like"/>
    <property type="match status" value="1"/>
</dbReference>
<reference evidence="3" key="1">
    <citation type="journal article" date="2013" name="Stand. Genomic Sci.">
        <title>Genome sequence of the Litoreibacter arenae type strain (DSM 19593(T)), a member of the Roseobacter clade isolated from sea sand.</title>
        <authorList>
            <person name="Riedel T."/>
            <person name="Fiebig A."/>
            <person name="Petersen J."/>
            <person name="Gronow S."/>
            <person name="Kyrpides N.C."/>
            <person name="Goker M."/>
            <person name="Klenk H.P."/>
        </authorList>
    </citation>
    <scope>NUCLEOTIDE SEQUENCE [LARGE SCALE GENOMIC DNA]</scope>
    <source>
        <strain evidence="3">DSM 19593</strain>
    </source>
</reference>
<accession>S9RN03</accession>
<dbReference type="InterPro" id="IPR005302">
    <property type="entry name" value="MoCF_Sase_C"/>
</dbReference>
<evidence type="ECO:0000313" key="3">
    <source>
        <dbReference type="Proteomes" id="UP000015351"/>
    </source>
</evidence>
<dbReference type="AlphaFoldDB" id="S9RN03"/>
<keyword evidence="3" id="KW-1185">Reference proteome</keyword>
<gene>
    <name evidence="2" type="ORF">thalar_02305</name>
</gene>
<dbReference type="Pfam" id="PF03473">
    <property type="entry name" value="MOSC"/>
    <property type="match status" value="1"/>
</dbReference>
<evidence type="ECO:0000259" key="1">
    <source>
        <dbReference type="PROSITE" id="PS51340"/>
    </source>
</evidence>
<sequence>MTVSVAIESVFAGAVEERWPGKPPSAIAKHPVSGRIKVAELGITVDAQADLNVHGGPDKALHHYPGEHYAIWRKELSRDDLGPGSFGENLSTTGLTEKTVCIGDIFSLGSVRLQVSQGRQPCWKLNAHTGEEQMAYLFQKTGRTGWYYRVLSTGTIGPDDVMTLTDRPHPDWSVARVTAARLTGKVSPADAATLANLPELPRRWRNAFEKMANEVLNEDTRSRLQTP</sequence>
<dbReference type="GO" id="GO:0003824">
    <property type="term" value="F:catalytic activity"/>
    <property type="evidence" value="ECO:0007669"/>
    <property type="project" value="InterPro"/>
</dbReference>
<proteinExistence type="predicted"/>
<dbReference type="PROSITE" id="PS51340">
    <property type="entry name" value="MOSC"/>
    <property type="match status" value="1"/>
</dbReference>
<evidence type="ECO:0000313" key="2">
    <source>
        <dbReference type="EMBL" id="EPX79480.1"/>
    </source>
</evidence>
<dbReference type="HOGENOM" id="CLU_082566_1_1_5"/>
<organism evidence="2 3">
    <name type="scientific">Litoreibacter arenae DSM 19593</name>
    <dbReference type="NCBI Taxonomy" id="1123360"/>
    <lineage>
        <taxon>Bacteria</taxon>
        <taxon>Pseudomonadati</taxon>
        <taxon>Pseudomonadota</taxon>
        <taxon>Alphaproteobacteria</taxon>
        <taxon>Rhodobacterales</taxon>
        <taxon>Roseobacteraceae</taxon>
        <taxon>Litoreibacter</taxon>
    </lineage>
</organism>
<dbReference type="EMBL" id="AONI01000010">
    <property type="protein sequence ID" value="EPX79480.1"/>
    <property type="molecule type" value="Genomic_DNA"/>
</dbReference>